<reference evidence="1 2" key="1">
    <citation type="submission" date="2013-06" db="EMBL/GenBank/DDBJ databases">
        <title>Complete genome sequence of Paenibacillus mucilaginosus K02.</title>
        <authorList>
            <person name="Xiao B."/>
            <person name="Sun L."/>
            <person name="Xiao L."/>
            <person name="Lian B."/>
        </authorList>
    </citation>
    <scope>NUCLEOTIDE SEQUENCE [LARGE SCALE GENOMIC DNA]</scope>
    <source>
        <strain evidence="1 2">K02</strain>
    </source>
</reference>
<dbReference type="AlphaFoldDB" id="R9UPT8"/>
<gene>
    <name evidence="1" type="ORF">B2K_39180</name>
</gene>
<dbReference type="Proteomes" id="UP000007392">
    <property type="component" value="Chromosome"/>
</dbReference>
<dbReference type="KEGG" id="pmw:B2K_39180"/>
<dbReference type="HOGENOM" id="CLU_3313867_0_0_9"/>
<sequence>MEIPEPARPGFVFAACGRAALMEIAELRFVMLSAGRANP</sequence>
<organism evidence="1 2">
    <name type="scientific">Paenibacillus mucilaginosus K02</name>
    <dbReference type="NCBI Taxonomy" id="997761"/>
    <lineage>
        <taxon>Bacteria</taxon>
        <taxon>Bacillati</taxon>
        <taxon>Bacillota</taxon>
        <taxon>Bacilli</taxon>
        <taxon>Bacillales</taxon>
        <taxon>Paenibacillaceae</taxon>
        <taxon>Paenibacillus</taxon>
    </lineage>
</organism>
<proteinExistence type="predicted"/>
<name>R9UPT8_9BACL</name>
<dbReference type="EMBL" id="CP003422">
    <property type="protein sequence ID" value="AGN70660.1"/>
    <property type="molecule type" value="Genomic_DNA"/>
</dbReference>
<evidence type="ECO:0000313" key="1">
    <source>
        <dbReference type="EMBL" id="AGN70660.1"/>
    </source>
</evidence>
<evidence type="ECO:0000313" key="2">
    <source>
        <dbReference type="Proteomes" id="UP000007392"/>
    </source>
</evidence>
<protein>
    <submittedName>
        <fullName evidence="1">Uncharacterized protein</fullName>
    </submittedName>
</protein>
<accession>R9UPT8</accession>